<name>A0A8K0UNY9_9AGAR</name>
<dbReference type="Proteomes" id="UP000813824">
    <property type="component" value="Unassembled WGS sequence"/>
</dbReference>
<comment type="caution">
    <text evidence="3">The sequence shown here is derived from an EMBL/GenBank/DDBJ whole genome shotgun (WGS) entry which is preliminary data.</text>
</comment>
<keyword evidence="4" id="KW-1185">Reference proteome</keyword>
<accession>A0A8K0UNY9</accession>
<evidence type="ECO:0000256" key="1">
    <source>
        <dbReference type="SAM" id="MobiDB-lite"/>
    </source>
</evidence>
<evidence type="ECO:0000313" key="3">
    <source>
        <dbReference type="EMBL" id="KAH8100298.1"/>
    </source>
</evidence>
<sequence length="167" mass="19139">MMYSVPMVVLALAAAAVVQARPENRDFSVRELLPRPLPFAKPRIGVPLFDLNPNYKPVKRNIDDAIFERALNLGGLISRDQELELIARHGHRHHKGRHSHHRGGIHPQHRGSIHSHHRGGHRSHHGSVRPLHKGFRQHRQRAHHHHSHANNNVQDKDSRSLGLYELD</sequence>
<evidence type="ECO:0000256" key="2">
    <source>
        <dbReference type="SAM" id="SignalP"/>
    </source>
</evidence>
<organism evidence="3 4">
    <name type="scientific">Cristinia sonorae</name>
    <dbReference type="NCBI Taxonomy" id="1940300"/>
    <lineage>
        <taxon>Eukaryota</taxon>
        <taxon>Fungi</taxon>
        <taxon>Dikarya</taxon>
        <taxon>Basidiomycota</taxon>
        <taxon>Agaricomycotina</taxon>
        <taxon>Agaricomycetes</taxon>
        <taxon>Agaricomycetidae</taxon>
        <taxon>Agaricales</taxon>
        <taxon>Pleurotineae</taxon>
        <taxon>Stephanosporaceae</taxon>
        <taxon>Cristinia</taxon>
    </lineage>
</organism>
<feature type="compositionally biased region" description="Basic residues" evidence="1">
    <location>
        <begin position="94"/>
        <end position="148"/>
    </location>
</feature>
<evidence type="ECO:0000313" key="4">
    <source>
        <dbReference type="Proteomes" id="UP000813824"/>
    </source>
</evidence>
<feature type="chain" id="PRO_5035422052" evidence="2">
    <location>
        <begin position="21"/>
        <end position="167"/>
    </location>
</feature>
<dbReference type="AlphaFoldDB" id="A0A8K0UNY9"/>
<keyword evidence="2" id="KW-0732">Signal</keyword>
<protein>
    <submittedName>
        <fullName evidence="3">Uncharacterized protein</fullName>
    </submittedName>
</protein>
<gene>
    <name evidence="3" type="ORF">BXZ70DRAFT_181052</name>
</gene>
<feature type="signal peptide" evidence="2">
    <location>
        <begin position="1"/>
        <end position="20"/>
    </location>
</feature>
<reference evidence="3" key="1">
    <citation type="journal article" date="2021" name="New Phytol.">
        <title>Evolutionary innovations through gain and loss of genes in the ectomycorrhizal Boletales.</title>
        <authorList>
            <person name="Wu G."/>
            <person name="Miyauchi S."/>
            <person name="Morin E."/>
            <person name="Kuo A."/>
            <person name="Drula E."/>
            <person name="Varga T."/>
            <person name="Kohler A."/>
            <person name="Feng B."/>
            <person name="Cao Y."/>
            <person name="Lipzen A."/>
            <person name="Daum C."/>
            <person name="Hundley H."/>
            <person name="Pangilinan J."/>
            <person name="Johnson J."/>
            <person name="Barry K."/>
            <person name="LaButti K."/>
            <person name="Ng V."/>
            <person name="Ahrendt S."/>
            <person name="Min B."/>
            <person name="Choi I.G."/>
            <person name="Park H."/>
            <person name="Plett J.M."/>
            <person name="Magnuson J."/>
            <person name="Spatafora J.W."/>
            <person name="Nagy L.G."/>
            <person name="Henrissat B."/>
            <person name="Grigoriev I.V."/>
            <person name="Yang Z.L."/>
            <person name="Xu J."/>
            <person name="Martin F.M."/>
        </authorList>
    </citation>
    <scope>NUCLEOTIDE SEQUENCE</scope>
    <source>
        <strain evidence="3">KKN 215</strain>
    </source>
</reference>
<proteinExistence type="predicted"/>
<dbReference type="EMBL" id="JAEVFJ010000016">
    <property type="protein sequence ID" value="KAH8100298.1"/>
    <property type="molecule type" value="Genomic_DNA"/>
</dbReference>
<feature type="region of interest" description="Disordered" evidence="1">
    <location>
        <begin position="94"/>
        <end position="167"/>
    </location>
</feature>